<evidence type="ECO:0000256" key="2">
    <source>
        <dbReference type="SAM" id="Phobius"/>
    </source>
</evidence>
<evidence type="ECO:0000313" key="3">
    <source>
        <dbReference type="EMBL" id="KYM98167.1"/>
    </source>
</evidence>
<organism evidence="3 4">
    <name type="scientific">Cyphomyrmex costatus</name>
    <dbReference type="NCBI Taxonomy" id="456900"/>
    <lineage>
        <taxon>Eukaryota</taxon>
        <taxon>Metazoa</taxon>
        <taxon>Ecdysozoa</taxon>
        <taxon>Arthropoda</taxon>
        <taxon>Hexapoda</taxon>
        <taxon>Insecta</taxon>
        <taxon>Pterygota</taxon>
        <taxon>Neoptera</taxon>
        <taxon>Endopterygota</taxon>
        <taxon>Hymenoptera</taxon>
        <taxon>Apocrita</taxon>
        <taxon>Aculeata</taxon>
        <taxon>Formicoidea</taxon>
        <taxon>Formicidae</taxon>
        <taxon>Myrmicinae</taxon>
        <taxon>Cyphomyrmex</taxon>
    </lineage>
</organism>
<name>A0A195CBI9_9HYME</name>
<keyword evidence="4" id="KW-1185">Reference proteome</keyword>
<protein>
    <submittedName>
        <fullName evidence="3">Uncharacterized protein</fullName>
    </submittedName>
</protein>
<sequence>EVMYPLQIIIALSGIIYLICEKMLPIYDFRGIGAIIGALNLHSVVRMIMMHPMEYHVKKFEQLHLEKKYSKRQVDKENWEKEEKQNKEIQEKKAKRNKEIQEKKEKQSKEVEEEEETQNKEIQKKEKKYKTILKDLVDMSLVKNFCFINLCFGISFMYTSDFGFTYLSQPSVIIEDFNIEKFASAYDINSVFVSSLVTIIFGVIIGRAEFIILRPWAISSMRHISLQVINGVFILPWILQFIFVDFRKWRNYCAQKTNTDDWWK</sequence>
<dbReference type="EMBL" id="KQ978009">
    <property type="protein sequence ID" value="KYM98167.1"/>
    <property type="molecule type" value="Genomic_DNA"/>
</dbReference>
<dbReference type="AlphaFoldDB" id="A0A195CBI9"/>
<proteinExistence type="predicted"/>
<feature type="compositionally biased region" description="Basic and acidic residues" evidence="1">
    <location>
        <begin position="76"/>
        <end position="110"/>
    </location>
</feature>
<feature type="transmembrane region" description="Helical" evidence="2">
    <location>
        <begin position="6"/>
        <end position="24"/>
    </location>
</feature>
<accession>A0A195CBI9</accession>
<feature type="non-terminal residue" evidence="3">
    <location>
        <position position="1"/>
    </location>
</feature>
<evidence type="ECO:0000313" key="4">
    <source>
        <dbReference type="Proteomes" id="UP000078542"/>
    </source>
</evidence>
<feature type="transmembrane region" description="Helical" evidence="2">
    <location>
        <begin position="136"/>
        <end position="158"/>
    </location>
</feature>
<keyword evidence="2" id="KW-0812">Transmembrane</keyword>
<feature type="transmembrane region" description="Helical" evidence="2">
    <location>
        <begin position="224"/>
        <end position="243"/>
    </location>
</feature>
<keyword evidence="2" id="KW-0472">Membrane</keyword>
<feature type="transmembrane region" description="Helical" evidence="2">
    <location>
        <begin position="191"/>
        <end position="212"/>
    </location>
</feature>
<gene>
    <name evidence="3" type="ORF">ALC62_11158</name>
</gene>
<reference evidence="3 4" key="1">
    <citation type="submission" date="2016-03" db="EMBL/GenBank/DDBJ databases">
        <title>Cyphomyrmex costatus WGS genome.</title>
        <authorList>
            <person name="Nygaard S."/>
            <person name="Hu H."/>
            <person name="Boomsma J."/>
            <person name="Zhang G."/>
        </authorList>
    </citation>
    <scope>NUCLEOTIDE SEQUENCE [LARGE SCALE GENOMIC DNA]</scope>
    <source>
        <strain evidence="3">MS0001</strain>
        <tissue evidence="3">Whole body</tissue>
    </source>
</reference>
<feature type="region of interest" description="Disordered" evidence="1">
    <location>
        <begin position="76"/>
        <end position="121"/>
    </location>
</feature>
<dbReference type="Proteomes" id="UP000078542">
    <property type="component" value="Unassembled WGS sequence"/>
</dbReference>
<keyword evidence="2" id="KW-1133">Transmembrane helix</keyword>
<evidence type="ECO:0000256" key="1">
    <source>
        <dbReference type="SAM" id="MobiDB-lite"/>
    </source>
</evidence>